<reference evidence="1" key="1">
    <citation type="submission" date="2018-05" db="EMBL/GenBank/DDBJ databases">
        <authorList>
            <person name="Lanie J.A."/>
            <person name="Ng W.-L."/>
            <person name="Kazmierczak K.M."/>
            <person name="Andrzejewski T.M."/>
            <person name="Davidsen T.M."/>
            <person name="Wayne K.J."/>
            <person name="Tettelin H."/>
            <person name="Glass J.I."/>
            <person name="Rusch D."/>
            <person name="Podicherti R."/>
            <person name="Tsui H.-C.T."/>
            <person name="Winkler M.E."/>
        </authorList>
    </citation>
    <scope>NUCLEOTIDE SEQUENCE</scope>
</reference>
<accession>A0A383BRA7</accession>
<dbReference type="AlphaFoldDB" id="A0A383BRA7"/>
<organism evidence="1">
    <name type="scientific">marine metagenome</name>
    <dbReference type="NCBI Taxonomy" id="408172"/>
    <lineage>
        <taxon>unclassified sequences</taxon>
        <taxon>metagenomes</taxon>
        <taxon>ecological metagenomes</taxon>
    </lineage>
</organism>
<feature type="non-terminal residue" evidence="1">
    <location>
        <position position="1"/>
    </location>
</feature>
<sequence>HAAIEKYIAEPPRRLFFEPSEVTRSS</sequence>
<dbReference type="EMBL" id="UINC01202500">
    <property type="protein sequence ID" value="SVE22333.1"/>
    <property type="molecule type" value="Genomic_DNA"/>
</dbReference>
<gene>
    <name evidence="1" type="ORF">METZ01_LOCUS475187</name>
</gene>
<evidence type="ECO:0000313" key="1">
    <source>
        <dbReference type="EMBL" id="SVE22333.1"/>
    </source>
</evidence>
<name>A0A383BRA7_9ZZZZ</name>
<proteinExistence type="predicted"/>
<protein>
    <submittedName>
        <fullName evidence="1">Uncharacterized protein</fullName>
    </submittedName>
</protein>